<feature type="transmembrane region" description="Helical" evidence="5">
    <location>
        <begin position="99"/>
        <end position="119"/>
    </location>
</feature>
<proteinExistence type="predicted"/>
<evidence type="ECO:0000313" key="7">
    <source>
        <dbReference type="EMBL" id="CAH0532808.1"/>
    </source>
</evidence>
<evidence type="ECO:0000256" key="2">
    <source>
        <dbReference type="ARBA" id="ARBA00022692"/>
    </source>
</evidence>
<dbReference type="InterPro" id="IPR036259">
    <property type="entry name" value="MFS_trans_sf"/>
</dbReference>
<keyword evidence="8" id="KW-1185">Reference proteome</keyword>
<dbReference type="EMBL" id="CAKLDI010000001">
    <property type="protein sequence ID" value="CAH0532808.1"/>
    <property type="molecule type" value="Genomic_DNA"/>
</dbReference>
<feature type="transmembrane region" description="Helical" evidence="5">
    <location>
        <begin position="140"/>
        <end position="165"/>
    </location>
</feature>
<dbReference type="Gene3D" id="1.20.1250.20">
    <property type="entry name" value="MFS general substrate transporter like domains"/>
    <property type="match status" value="2"/>
</dbReference>
<feature type="transmembrane region" description="Helical" evidence="5">
    <location>
        <begin position="67"/>
        <end position="87"/>
    </location>
</feature>
<feature type="transmembrane region" description="Helical" evidence="5">
    <location>
        <begin position="458"/>
        <end position="477"/>
    </location>
</feature>
<evidence type="ECO:0000256" key="5">
    <source>
        <dbReference type="SAM" id="Phobius"/>
    </source>
</evidence>
<dbReference type="SUPFAM" id="SSF103473">
    <property type="entry name" value="MFS general substrate transporter"/>
    <property type="match status" value="1"/>
</dbReference>
<evidence type="ECO:0000256" key="1">
    <source>
        <dbReference type="ARBA" id="ARBA00004127"/>
    </source>
</evidence>
<dbReference type="CDD" id="cd17312">
    <property type="entry name" value="MFS_OPA_SLC37"/>
    <property type="match status" value="1"/>
</dbReference>
<reference evidence="7" key="1">
    <citation type="submission" date="2021-11" db="EMBL/GenBank/DDBJ databases">
        <authorList>
            <person name="Rodrigo-Torres L."/>
            <person name="Arahal R. D."/>
            <person name="Lucena T."/>
        </authorList>
    </citation>
    <scope>NUCLEOTIDE SEQUENCE</scope>
    <source>
        <strain evidence="7">CECT 7929</strain>
    </source>
</reference>
<dbReference type="InterPro" id="IPR051337">
    <property type="entry name" value="OPA_Antiporter"/>
</dbReference>
<feature type="domain" description="Major facilitator superfamily (MFS) profile" evidence="6">
    <location>
        <begin position="69"/>
        <end position="479"/>
    </location>
</feature>
<organism evidence="7 8">
    <name type="scientific">Vibrio stylophorae</name>
    <dbReference type="NCBI Taxonomy" id="659351"/>
    <lineage>
        <taxon>Bacteria</taxon>
        <taxon>Pseudomonadati</taxon>
        <taxon>Pseudomonadota</taxon>
        <taxon>Gammaproteobacteria</taxon>
        <taxon>Vibrionales</taxon>
        <taxon>Vibrionaceae</taxon>
        <taxon>Vibrio</taxon>
    </lineage>
</organism>
<dbReference type="InterPro" id="IPR000849">
    <property type="entry name" value="Sugar_P_transporter"/>
</dbReference>
<dbReference type="Pfam" id="PF07690">
    <property type="entry name" value="MFS_1"/>
    <property type="match status" value="1"/>
</dbReference>
<feature type="transmembrane region" description="Helical" evidence="5">
    <location>
        <begin position="219"/>
        <end position="243"/>
    </location>
</feature>
<feature type="transmembrane region" description="Helical" evidence="5">
    <location>
        <begin position="325"/>
        <end position="346"/>
    </location>
</feature>
<comment type="caution">
    <text evidence="7">The sequence shown here is derived from an EMBL/GenBank/DDBJ whole genome shotgun (WGS) entry which is preliminary data.</text>
</comment>
<feature type="transmembrane region" description="Helical" evidence="5">
    <location>
        <begin position="358"/>
        <end position="377"/>
    </location>
</feature>
<feature type="transmembrane region" description="Helical" evidence="5">
    <location>
        <begin position="415"/>
        <end position="438"/>
    </location>
</feature>
<evidence type="ECO:0000256" key="3">
    <source>
        <dbReference type="ARBA" id="ARBA00022989"/>
    </source>
</evidence>
<dbReference type="InterPro" id="IPR020846">
    <property type="entry name" value="MFS_dom"/>
</dbReference>
<feature type="transmembrane region" description="Helical" evidence="5">
    <location>
        <begin position="25"/>
        <end position="42"/>
    </location>
</feature>
<keyword evidence="4 5" id="KW-0472">Membrane</keyword>
<evidence type="ECO:0000259" key="6">
    <source>
        <dbReference type="PROSITE" id="PS50850"/>
    </source>
</evidence>
<evidence type="ECO:0000256" key="4">
    <source>
        <dbReference type="ARBA" id="ARBA00023136"/>
    </source>
</evidence>
<dbReference type="PROSITE" id="PS50850">
    <property type="entry name" value="MFS"/>
    <property type="match status" value="1"/>
</dbReference>
<comment type="subcellular location">
    <subcellularLocation>
        <location evidence="1">Endomembrane system</location>
        <topology evidence="1">Multi-pass membrane protein</topology>
    </subcellularLocation>
</comment>
<evidence type="ECO:0000313" key="8">
    <source>
        <dbReference type="Proteomes" id="UP000838672"/>
    </source>
</evidence>
<dbReference type="PIRSF" id="PIRSF002808">
    <property type="entry name" value="Hexose_phosphate_transp"/>
    <property type="match status" value="1"/>
</dbReference>
<accession>A0ABM8ZSC4</accession>
<protein>
    <submittedName>
        <fullName evidence="7">Membrane sensor protein UhpC</fullName>
    </submittedName>
</protein>
<keyword evidence="3 5" id="KW-1133">Transmembrane helix</keyword>
<name>A0ABM8ZSC4_9VIBR</name>
<dbReference type="Proteomes" id="UP000838672">
    <property type="component" value="Unassembled WGS sequence"/>
</dbReference>
<sequence length="486" mass="52803">MTQNGIFADNSTGFYDFPRIQTEMAMGRSGLLFLGVIMFGFFKTREDRPLIAASADKIRAIYKKNQWQVFLGLVFGYAFFYVVRMSLGVVKKPMLDAEIVTKTELGLMGSAFFFTYAIGKFSNGVMSDYANIGRFMSCSLICSGVTCALMGMNSASFFFILLWGLNGWFQSVGSAPSCVSIFQWFSPKQRGSVYSIWGGSRNLGEAVTWIVTATAVSYFGWRAGFIGAGIAGVCAAICMFFLLKDRPQTYGLPDPATAYGEEPESKGGKADPKETRRAQLFILKQPTVWLIAAACASMYISRYAISSWAVLYLQSAKGYSLIDAGFAMSTYPIAGFCGAVLAGIISDKVFNANRNIPTLLYGLANIGGFALMFWGPQSHLFDAVALGLIGFAIGGLVVFLAGLNACDLMPKNAVGAIKGFIGLFSYIAASCQEMISAHLIKATEVNGETVYDFSHVQYFWMGAAIVSVLLALTVWNAKKITTIDEK</sequence>
<keyword evidence="2 5" id="KW-0812">Transmembrane</keyword>
<dbReference type="PANTHER" id="PTHR43826:SF7">
    <property type="entry name" value="PROTEIN UHPC, PUTATIVE-RELATED"/>
    <property type="match status" value="1"/>
</dbReference>
<feature type="transmembrane region" description="Helical" evidence="5">
    <location>
        <begin position="286"/>
        <end position="305"/>
    </location>
</feature>
<feature type="transmembrane region" description="Helical" evidence="5">
    <location>
        <begin position="383"/>
        <end position="403"/>
    </location>
</feature>
<gene>
    <name evidence="7" type="primary">uhpC</name>
    <name evidence="7" type="ORF">VST7929_00655</name>
</gene>
<dbReference type="InterPro" id="IPR011701">
    <property type="entry name" value="MFS"/>
</dbReference>
<dbReference type="PANTHER" id="PTHR43826">
    <property type="entry name" value="GLUCOSE-6-PHOSPHATE EXCHANGER SLC37A4"/>
    <property type="match status" value="1"/>
</dbReference>